<organism evidence="2 3">
    <name type="scientific">Oryzias javanicus</name>
    <name type="common">Javanese ricefish</name>
    <name type="synonym">Aplocheilus javanicus</name>
    <dbReference type="NCBI Taxonomy" id="123683"/>
    <lineage>
        <taxon>Eukaryota</taxon>
        <taxon>Metazoa</taxon>
        <taxon>Chordata</taxon>
        <taxon>Craniata</taxon>
        <taxon>Vertebrata</taxon>
        <taxon>Euteleostomi</taxon>
        <taxon>Actinopterygii</taxon>
        <taxon>Neopterygii</taxon>
        <taxon>Teleostei</taxon>
        <taxon>Neoteleostei</taxon>
        <taxon>Acanthomorphata</taxon>
        <taxon>Ovalentaria</taxon>
        <taxon>Atherinomorphae</taxon>
        <taxon>Beloniformes</taxon>
        <taxon>Adrianichthyidae</taxon>
        <taxon>Oryziinae</taxon>
        <taxon>Oryzias</taxon>
    </lineage>
</organism>
<proteinExistence type="predicted"/>
<reference evidence="2 3" key="2">
    <citation type="submission" date="2019-01" db="EMBL/GenBank/DDBJ databases">
        <title>A chromosome length genome reference of the Java medaka (oryzias javanicus).</title>
        <authorList>
            <person name="Herpin A."/>
            <person name="Takehana Y."/>
            <person name="Naruse K."/>
            <person name="Ansai S."/>
            <person name="Kawaguchi M."/>
        </authorList>
    </citation>
    <scope>NUCLEOTIDE SEQUENCE [LARGE SCALE GENOMIC DNA]</scope>
    <source>
        <strain evidence="2">RS831</strain>
        <tissue evidence="2">Whole body</tissue>
    </source>
</reference>
<accession>A0A437D478</accession>
<gene>
    <name evidence="2" type="ORF">OJAV_G00082110</name>
</gene>
<feature type="compositionally biased region" description="Low complexity" evidence="1">
    <location>
        <begin position="115"/>
        <end position="128"/>
    </location>
</feature>
<feature type="region of interest" description="Disordered" evidence="1">
    <location>
        <begin position="46"/>
        <end position="71"/>
    </location>
</feature>
<dbReference type="Proteomes" id="UP000283210">
    <property type="component" value="Chromosome 8"/>
</dbReference>
<reference evidence="2 3" key="1">
    <citation type="submission" date="2018-11" db="EMBL/GenBank/DDBJ databases">
        <authorList>
            <person name="Lopez-Roques C."/>
            <person name="Donnadieu C."/>
            <person name="Bouchez O."/>
            <person name="Klopp C."/>
            <person name="Cabau C."/>
            <person name="Zahm M."/>
        </authorList>
    </citation>
    <scope>NUCLEOTIDE SEQUENCE [LARGE SCALE GENOMIC DNA]</scope>
    <source>
        <strain evidence="2">RS831</strain>
        <tissue evidence="2">Whole body</tissue>
    </source>
</reference>
<evidence type="ECO:0000256" key="1">
    <source>
        <dbReference type="SAM" id="MobiDB-lite"/>
    </source>
</evidence>
<feature type="region of interest" description="Disordered" evidence="1">
    <location>
        <begin position="102"/>
        <end position="154"/>
    </location>
</feature>
<keyword evidence="3" id="KW-1185">Reference proteome</keyword>
<dbReference type="EMBL" id="CM012444">
    <property type="protein sequence ID" value="RVE69865.1"/>
    <property type="molecule type" value="Genomic_DNA"/>
</dbReference>
<feature type="non-terminal residue" evidence="2">
    <location>
        <position position="1"/>
    </location>
</feature>
<dbReference type="AlphaFoldDB" id="A0A437D478"/>
<name>A0A437D478_ORYJA</name>
<evidence type="ECO:0000313" key="3">
    <source>
        <dbReference type="Proteomes" id="UP000283210"/>
    </source>
</evidence>
<protein>
    <submittedName>
        <fullName evidence="2">Uncharacterized protein</fullName>
    </submittedName>
</protein>
<sequence>SGAALVTQPALSSAFTDTPPIQTEFISARSLTPNRVFYPAGVAPRWRPETLQRKSPSSGLSPLASRPRRRCAHHVRRQSIQWRDWLPTTRSSIPLVSAANTATPNSALAPSPPFKESFTASPTSSSSSKAKETMTRGLDASSTKSCGPPRRQII</sequence>
<evidence type="ECO:0000313" key="2">
    <source>
        <dbReference type="EMBL" id="RVE69865.1"/>
    </source>
</evidence>